<feature type="binding site" evidence="7">
    <location>
        <position position="92"/>
    </location>
    <ligand>
        <name>Ni(2+)</name>
        <dbReference type="ChEBI" id="CHEBI:49786"/>
    </ligand>
</feature>
<dbReference type="NCBIfam" id="NF002815">
    <property type="entry name" value="PRK02967.1"/>
    <property type="match status" value="1"/>
</dbReference>
<dbReference type="InterPro" id="IPR014864">
    <property type="entry name" value="TF_NikR_Ni-bd_C"/>
</dbReference>
<comment type="cofactor">
    <cofactor evidence="7">
        <name>Ni(2+)</name>
        <dbReference type="ChEBI" id="CHEBI:49786"/>
    </cofactor>
    <text evidence="7">Binds 1 nickel ion per subunit.</text>
</comment>
<feature type="binding site" evidence="7">
    <location>
        <position position="100"/>
    </location>
    <ligand>
        <name>Ni(2+)</name>
        <dbReference type="ChEBI" id="CHEBI:49786"/>
    </ligand>
</feature>
<evidence type="ECO:0000259" key="8">
    <source>
        <dbReference type="Pfam" id="PF01402"/>
    </source>
</evidence>
<dbReference type="InterPro" id="IPR027271">
    <property type="entry name" value="Acetolactate_synth/TF_NikR_C"/>
</dbReference>
<dbReference type="EMBL" id="CP097899">
    <property type="protein sequence ID" value="URN93915.1"/>
    <property type="molecule type" value="Genomic_DNA"/>
</dbReference>
<dbReference type="GO" id="GO:0003700">
    <property type="term" value="F:DNA-binding transcription factor activity"/>
    <property type="evidence" value="ECO:0007669"/>
    <property type="project" value="UniProtKB-UniRule"/>
</dbReference>
<dbReference type="NCBIfam" id="NF001884">
    <property type="entry name" value="PRK00630.1"/>
    <property type="match status" value="1"/>
</dbReference>
<comment type="function">
    <text evidence="7">Transcriptional regulator.</text>
</comment>
<dbReference type="Proteomes" id="UP001056756">
    <property type="component" value="Chromosome"/>
</dbReference>
<feature type="binding site" evidence="7">
    <location>
        <position position="94"/>
    </location>
    <ligand>
        <name>Ni(2+)</name>
        <dbReference type="ChEBI" id="CHEBI:49786"/>
    </ligand>
</feature>
<dbReference type="HAMAP" id="MF_00476">
    <property type="entry name" value="NikR"/>
    <property type="match status" value="1"/>
</dbReference>
<keyword evidence="5 7" id="KW-0238">DNA-binding</keyword>
<comment type="similarity">
    <text evidence="1 7">Belongs to the transcriptional regulatory CopG/NikR family.</text>
</comment>
<proteinExistence type="inferred from homology"/>
<dbReference type="PANTHER" id="PTHR34719">
    <property type="entry name" value="NICKEL-RESPONSIVE REGULATOR"/>
    <property type="match status" value="1"/>
</dbReference>
<protein>
    <recommendedName>
        <fullName evidence="7">Putative nickel-responsive regulator</fullName>
    </recommendedName>
</protein>
<keyword evidence="2 7" id="KW-0533">Nickel</keyword>
<dbReference type="NCBIfam" id="NF002169">
    <property type="entry name" value="PRK01002.1"/>
    <property type="match status" value="1"/>
</dbReference>
<accession>A0A9J6ZCR8</accession>
<keyword evidence="4 7" id="KW-0805">Transcription regulation</keyword>
<dbReference type="InterPro" id="IPR010985">
    <property type="entry name" value="Ribbon_hlx_hlx"/>
</dbReference>
<dbReference type="InterPro" id="IPR022988">
    <property type="entry name" value="Ni_resp_reg_NikR"/>
</dbReference>
<dbReference type="InterPro" id="IPR002145">
    <property type="entry name" value="CopG"/>
</dbReference>
<dbReference type="Pfam" id="PF08753">
    <property type="entry name" value="NikR_C"/>
    <property type="match status" value="1"/>
</dbReference>
<dbReference type="AlphaFoldDB" id="A0A9J6ZCR8"/>
<dbReference type="GO" id="GO:0003677">
    <property type="term" value="F:DNA binding"/>
    <property type="evidence" value="ECO:0007669"/>
    <property type="project" value="UniProtKB-KW"/>
</dbReference>
<dbReference type="InterPro" id="IPR050192">
    <property type="entry name" value="CopG/NikR_regulator"/>
</dbReference>
<dbReference type="GO" id="GO:0016151">
    <property type="term" value="F:nickel cation binding"/>
    <property type="evidence" value="ECO:0007669"/>
    <property type="project" value="UniProtKB-UniRule"/>
</dbReference>
<keyword evidence="6 7" id="KW-0804">Transcription</keyword>
<dbReference type="Gene3D" id="1.10.1220.10">
    <property type="entry name" value="Met repressor-like"/>
    <property type="match status" value="1"/>
</dbReference>
<reference evidence="10" key="1">
    <citation type="submission" date="2022-05" db="EMBL/GenBank/DDBJ databases">
        <title>Novel bacterial taxa in a minimal lignocellulolytic consortium and its capacity to transform plastics disclosed by genome-resolved metagenomics.</title>
        <authorList>
            <person name="Rodriguez C.A.D."/>
            <person name="Diaz-Garcia L."/>
            <person name="Herrera K."/>
            <person name="Tarazona N.A."/>
            <person name="Sproer C."/>
            <person name="Overmann J."/>
            <person name="Jimenez D.J."/>
        </authorList>
    </citation>
    <scope>NUCLEOTIDE SEQUENCE</scope>
    <source>
        <strain evidence="10">MAG5</strain>
    </source>
</reference>
<dbReference type="KEGG" id="plig:NAG76_19120"/>
<evidence type="ECO:0000256" key="3">
    <source>
        <dbReference type="ARBA" id="ARBA00022723"/>
    </source>
</evidence>
<dbReference type="InterPro" id="IPR013321">
    <property type="entry name" value="Arc_rbn_hlx_hlx"/>
</dbReference>
<evidence type="ECO:0000256" key="5">
    <source>
        <dbReference type="ARBA" id="ARBA00023125"/>
    </source>
</evidence>
<evidence type="ECO:0000256" key="1">
    <source>
        <dbReference type="ARBA" id="ARBA00008478"/>
    </source>
</evidence>
<dbReference type="PANTHER" id="PTHR34719:SF2">
    <property type="entry name" value="NICKEL-RESPONSIVE REGULATOR"/>
    <property type="match status" value="1"/>
</dbReference>
<sequence>MDNNKLTRFGVSMDEKLLQKFDDLVEQRSYQNRSEAIRDLVREAILQQTYSDNSEYVAGTILLFYAHHQNGLVNEMMNIQHDYHDQILTTTHLHIDHNNCLEVIVVKGLAHQLKQLSDQLIALKGVFYGKLTVSPLS</sequence>
<dbReference type="CDD" id="cd22231">
    <property type="entry name" value="RHH_NikR_HicB-like"/>
    <property type="match status" value="1"/>
</dbReference>
<evidence type="ECO:0000256" key="2">
    <source>
        <dbReference type="ARBA" id="ARBA00022596"/>
    </source>
</evidence>
<evidence type="ECO:0000256" key="6">
    <source>
        <dbReference type="ARBA" id="ARBA00023163"/>
    </source>
</evidence>
<dbReference type="Pfam" id="PF01402">
    <property type="entry name" value="RHH_1"/>
    <property type="match status" value="1"/>
</dbReference>
<keyword evidence="3 7" id="KW-0479">Metal-binding</keyword>
<dbReference type="SUPFAM" id="SSF47598">
    <property type="entry name" value="Ribbon-helix-helix"/>
    <property type="match status" value="1"/>
</dbReference>
<gene>
    <name evidence="10" type="primary">nikR</name>
    <name evidence="10" type="ORF">NAG76_19120</name>
</gene>
<dbReference type="SUPFAM" id="SSF55021">
    <property type="entry name" value="ACT-like"/>
    <property type="match status" value="1"/>
</dbReference>
<evidence type="ECO:0000313" key="10">
    <source>
        <dbReference type="EMBL" id="URN93915.1"/>
    </source>
</evidence>
<organism evidence="10 11">
    <name type="scientific">Candidatus Pristimantibacillus lignocellulolyticus</name>
    <dbReference type="NCBI Taxonomy" id="2994561"/>
    <lineage>
        <taxon>Bacteria</taxon>
        <taxon>Bacillati</taxon>
        <taxon>Bacillota</taxon>
        <taxon>Bacilli</taxon>
        <taxon>Bacillales</taxon>
        <taxon>Paenibacillaceae</taxon>
        <taxon>Candidatus Pristimantibacillus</taxon>
    </lineage>
</organism>
<feature type="domain" description="Ribbon-helix-helix protein CopG" evidence="8">
    <location>
        <begin position="8"/>
        <end position="47"/>
    </location>
</feature>
<dbReference type="NCBIfam" id="NF003381">
    <property type="entry name" value="PRK04460.1"/>
    <property type="match status" value="1"/>
</dbReference>
<evidence type="ECO:0000313" key="11">
    <source>
        <dbReference type="Proteomes" id="UP001056756"/>
    </source>
</evidence>
<evidence type="ECO:0000259" key="9">
    <source>
        <dbReference type="Pfam" id="PF08753"/>
    </source>
</evidence>
<dbReference type="GO" id="GO:0010045">
    <property type="term" value="P:response to nickel cation"/>
    <property type="evidence" value="ECO:0007669"/>
    <property type="project" value="InterPro"/>
</dbReference>
<feature type="binding site" evidence="7">
    <location>
        <position position="81"/>
    </location>
    <ligand>
        <name>Ni(2+)</name>
        <dbReference type="ChEBI" id="CHEBI:49786"/>
    </ligand>
</feature>
<dbReference type="InterPro" id="IPR045865">
    <property type="entry name" value="ACT-like_dom_sf"/>
</dbReference>
<evidence type="ECO:0000256" key="7">
    <source>
        <dbReference type="HAMAP-Rule" id="MF_00476"/>
    </source>
</evidence>
<evidence type="ECO:0000256" key="4">
    <source>
        <dbReference type="ARBA" id="ARBA00023015"/>
    </source>
</evidence>
<feature type="domain" description="Transcription factor NikR nickel binding C-terminal" evidence="9">
    <location>
        <begin position="58"/>
        <end position="133"/>
    </location>
</feature>
<name>A0A9J6ZCR8_9BACL</name>
<dbReference type="Gene3D" id="3.30.70.1150">
    <property type="entry name" value="ACT-like. Chain A, domain 2"/>
    <property type="match status" value="1"/>
</dbReference>